<keyword evidence="1" id="KW-0472">Membrane</keyword>
<accession>A0ABP0X4H7</accession>
<keyword evidence="1" id="KW-1133">Transmembrane helix</keyword>
<proteinExistence type="predicted"/>
<reference evidence="2" key="1">
    <citation type="submission" date="2024-02" db="EMBL/GenBank/DDBJ databases">
        <authorList>
            <consortium name="ELIXIR-Norway"/>
            <consortium name="Elixir Norway"/>
        </authorList>
    </citation>
    <scope>NUCLEOTIDE SEQUENCE</scope>
</reference>
<dbReference type="Proteomes" id="UP001497444">
    <property type="component" value="Chromosome 5"/>
</dbReference>
<organism evidence="2 3">
    <name type="scientific">Sphagnum jensenii</name>
    <dbReference type="NCBI Taxonomy" id="128206"/>
    <lineage>
        <taxon>Eukaryota</taxon>
        <taxon>Viridiplantae</taxon>
        <taxon>Streptophyta</taxon>
        <taxon>Embryophyta</taxon>
        <taxon>Bryophyta</taxon>
        <taxon>Sphagnophytina</taxon>
        <taxon>Sphagnopsida</taxon>
        <taxon>Sphagnales</taxon>
        <taxon>Sphagnaceae</taxon>
        <taxon>Sphagnum</taxon>
    </lineage>
</organism>
<gene>
    <name evidence="2" type="ORF">CSSPJE1EN1_LOCUS18942</name>
</gene>
<evidence type="ECO:0000313" key="3">
    <source>
        <dbReference type="Proteomes" id="UP001497444"/>
    </source>
</evidence>
<dbReference type="EMBL" id="OZ020100">
    <property type="protein sequence ID" value="CAK9273464.1"/>
    <property type="molecule type" value="Genomic_DNA"/>
</dbReference>
<name>A0ABP0X4H7_9BRYO</name>
<evidence type="ECO:0000313" key="2">
    <source>
        <dbReference type="EMBL" id="CAK9273464.1"/>
    </source>
</evidence>
<protein>
    <submittedName>
        <fullName evidence="2">Uncharacterized protein</fullName>
    </submittedName>
</protein>
<feature type="transmembrane region" description="Helical" evidence="1">
    <location>
        <begin position="55"/>
        <end position="76"/>
    </location>
</feature>
<keyword evidence="1" id="KW-0812">Transmembrane</keyword>
<sequence length="82" mass="9337">MDINSAYEGLKHCLLTKETTLHAFGSSCSSKVHTKEAAIWPADGVKEKTDQDFRISGLLIMLFLMSYLYLSCYPIVRLRYCL</sequence>
<keyword evidence="3" id="KW-1185">Reference proteome</keyword>
<evidence type="ECO:0000256" key="1">
    <source>
        <dbReference type="SAM" id="Phobius"/>
    </source>
</evidence>